<keyword evidence="6" id="KW-1003">Cell membrane</keyword>
<dbReference type="PROSITE" id="PS51860">
    <property type="entry name" value="REM_1"/>
    <property type="match status" value="1"/>
</dbReference>
<evidence type="ECO:0000259" key="18">
    <source>
        <dbReference type="PROSITE" id="PS51180"/>
    </source>
</evidence>
<dbReference type="Pfam" id="PF17708">
    <property type="entry name" value="Gasdermin_C"/>
    <property type="match status" value="1"/>
</dbReference>
<dbReference type="EMBL" id="JAATJV010390151">
    <property type="protein sequence ID" value="MBZ3883878.1"/>
    <property type="molecule type" value="Genomic_DNA"/>
</dbReference>
<evidence type="ECO:0000256" key="9">
    <source>
        <dbReference type="ARBA" id="ARBA00022692"/>
    </source>
</evidence>
<dbReference type="SUPFAM" id="SSF46585">
    <property type="entry name" value="HR1 repeat"/>
    <property type="match status" value="1"/>
</dbReference>
<dbReference type="InterPro" id="IPR001478">
    <property type="entry name" value="PDZ"/>
</dbReference>
<dbReference type="GO" id="GO:0007165">
    <property type="term" value="P:signal transduction"/>
    <property type="evidence" value="ECO:0007669"/>
    <property type="project" value="InterPro"/>
</dbReference>
<organism evidence="20 21">
    <name type="scientific">Sciurus carolinensis</name>
    <name type="common">Eastern gray squirrel</name>
    <dbReference type="NCBI Taxonomy" id="30640"/>
    <lineage>
        <taxon>Eukaryota</taxon>
        <taxon>Metazoa</taxon>
        <taxon>Chordata</taxon>
        <taxon>Craniata</taxon>
        <taxon>Vertebrata</taxon>
        <taxon>Euteleostomi</taxon>
        <taxon>Mammalia</taxon>
        <taxon>Eutheria</taxon>
        <taxon>Euarchontoglires</taxon>
        <taxon>Glires</taxon>
        <taxon>Rodentia</taxon>
        <taxon>Sciuromorpha</taxon>
        <taxon>Sciuridae</taxon>
        <taxon>Sciurinae</taxon>
        <taxon>Sciurini</taxon>
        <taxon>Sciurus</taxon>
    </lineage>
</organism>
<dbReference type="Gene3D" id="2.30.42.10">
    <property type="match status" value="1"/>
</dbReference>
<dbReference type="InterPro" id="IPR038499">
    <property type="entry name" value="BRO1_sf"/>
</dbReference>
<dbReference type="Gene3D" id="1.10.287.160">
    <property type="entry name" value="HR1 repeat"/>
    <property type="match status" value="1"/>
</dbReference>
<dbReference type="GO" id="GO:0005829">
    <property type="term" value="C:cytosol"/>
    <property type="evidence" value="ECO:0007669"/>
    <property type="project" value="UniProtKB-SubCell"/>
</dbReference>
<evidence type="ECO:0000256" key="12">
    <source>
        <dbReference type="ARBA" id="ARBA00023288"/>
    </source>
</evidence>
<evidence type="ECO:0000256" key="13">
    <source>
        <dbReference type="PROSITE-ProRule" id="PRU00042"/>
    </source>
</evidence>
<comment type="caution">
    <text evidence="20">The sequence shown here is derived from an EMBL/GenBank/DDBJ whole genome shotgun (WGS) entry which is preliminary data.</text>
</comment>
<evidence type="ECO:0000256" key="4">
    <source>
        <dbReference type="ARBA" id="ARBA00010369"/>
    </source>
</evidence>
<feature type="domain" description="PDZ" evidence="16">
    <location>
        <begin position="565"/>
        <end position="632"/>
    </location>
</feature>
<feature type="region of interest" description="Disordered" evidence="15">
    <location>
        <begin position="20"/>
        <end position="56"/>
    </location>
</feature>
<keyword evidence="12" id="KW-0449">Lipoprotein</keyword>
<sequence>MGPPRAPLLQRLRAQAHVHASGECGRAVSRRSDAVKHPRFHTAEKPSACPNAGGPGPQREVLQLLLFQPGLSGGSDPLAQTQHGWLQSHRAWINQQISKELRMRTGAENLYRATSNNQVRETAALELSRVNSNLQLLKEELEGLGRGPDVHRPAGEGVTVPMIPLGLKETKELDWATPLKELISGHFGEDSASYEAEIRELQDLRQAMRTPSRDEAGLRLLAAYYNQLCFLEGRFFSPAGSLGLVFHWYDSLAGVPAQQRTLAFEKGSVLFNIGALHTQIGACQDRACAEGASRAAQAFQLAAGTFSLLRENFSQAPSPDMSTASLSTLEQLMAAQAQECVFEGLSLPALAAPHDCVAQLHLAQEAAQVAADYRLVHQAMAQPPVQDYMPASWTTLVHVKAEHFHALAHYHAAMALCSGALAAEGAVPPHEQVFQPPTPGEPRGPTLPQQPEERRELAKAHLKRAILGQEGALQLHALCGALRKVDLLQPVVAQALRRSLAKYSELEREDDFFEAAEAPDIQPKTHQKLEVKTPRLSSVKVADIFYRLGPLSVFSAKNRWQLVGPIHLTRGEGGFGFTLRGDSPVLIAAVVPGGQAAAAGLQQGDYIVSLDGQPCKWWRHAEVVARLREAGEAGVSLQVASLLPRWEPRSTGQAAPARESCAEEPDTDRSSQHVRHYGQLLRAPSSAEASQRLLAQASMWGSPGTHHYCHNFPVKMPNLNLILKTSDEACGETIHSTSGLHSVNVAVHGELHRRRPCPDRNSRSMPSAFEGLVRSVVRELDHSRELIPVDSLRSSTSFQPYRLLSRKPPSSWFWRPRYTCVNLSIKDILEPDAPEPELERGGPFHFYDAVDGQLQGSVELAALGQGKISGGAAVSGSSSASMNVCTLRVDPNTWETMHQERRLRQPEHKILQQLRSRRDNVYVVTEVLQTQEEVKVTRTHKQEGSGQFALPGGMCFQGEGQGHLSRKNMVTIPAGSILAFRVAQLIIGSGSDWDILFFPDEKKRTFPQPPTGNKPPRDAGSSLRPAFSLSSMLGSLHGHLKLLSDGPPEDRVVTEDFQGLQAEVQAGSEELQHLERHLRQQLLGDLGRVLRDPLALQALESSLEQGLCCGGRVEPLDGPAGAVLECLVLPSRMPVPELAAPVFYLLGALTVLSETQRELLADLLETGPLLGPLKLVEHLLQQSTPWQERSAVSLPPGLLGSGWGEEAPGWTLLEECGLVLQAGTPHVRWEPQAQGPACALYASLALLTGLSREPC</sequence>
<feature type="region of interest" description="Disordered" evidence="15">
    <location>
        <begin position="1004"/>
        <end position="1024"/>
    </location>
</feature>
<dbReference type="Pfam" id="PF02185">
    <property type="entry name" value="HR1"/>
    <property type="match status" value="1"/>
</dbReference>
<evidence type="ECO:0000256" key="7">
    <source>
        <dbReference type="ARBA" id="ARBA00022490"/>
    </source>
</evidence>
<accession>A0AA41N4Y3</accession>
<keyword evidence="21" id="KW-1185">Reference proteome</keyword>
<evidence type="ECO:0000256" key="11">
    <source>
        <dbReference type="ARBA" id="ARBA00023139"/>
    </source>
</evidence>
<dbReference type="CDD" id="cd06712">
    <property type="entry name" value="PDZ_rhophilin-like"/>
    <property type="match status" value="1"/>
</dbReference>
<evidence type="ECO:0000256" key="10">
    <source>
        <dbReference type="ARBA" id="ARBA00023136"/>
    </source>
</evidence>
<dbReference type="InterPro" id="IPR047138">
    <property type="entry name" value="RHPN1_2"/>
</dbReference>
<dbReference type="SUPFAM" id="SSF50156">
    <property type="entry name" value="PDZ domain-like"/>
    <property type="match status" value="1"/>
</dbReference>
<dbReference type="Pfam" id="PF04598">
    <property type="entry name" value="Gasdermin"/>
    <property type="match status" value="1"/>
</dbReference>
<evidence type="ECO:0000259" key="19">
    <source>
        <dbReference type="PROSITE" id="PS51860"/>
    </source>
</evidence>
<feature type="region of interest" description="Disordered" evidence="15">
    <location>
        <begin position="648"/>
        <end position="673"/>
    </location>
</feature>
<evidence type="ECO:0000256" key="6">
    <source>
        <dbReference type="ARBA" id="ARBA00022475"/>
    </source>
</evidence>
<dbReference type="Pfam" id="PF03097">
    <property type="entry name" value="BRO1"/>
    <property type="match status" value="1"/>
</dbReference>
<dbReference type="SMART" id="SM01041">
    <property type="entry name" value="BRO1"/>
    <property type="match status" value="1"/>
</dbReference>
<feature type="compositionally biased region" description="Basic and acidic residues" evidence="15">
    <location>
        <begin position="30"/>
        <end position="44"/>
    </location>
</feature>
<protein>
    <submittedName>
        <fullName evidence="20">Rhophilin-1</fullName>
    </submittedName>
</protein>
<evidence type="ECO:0000256" key="8">
    <source>
        <dbReference type="ARBA" id="ARBA00022590"/>
    </source>
</evidence>
<evidence type="ECO:0000256" key="1">
    <source>
        <dbReference type="ARBA" id="ARBA00004514"/>
    </source>
</evidence>
<keyword evidence="7" id="KW-0963">Cytoplasm</keyword>
<feature type="domain" description="BRO1" evidence="18">
    <location>
        <begin position="161"/>
        <end position="509"/>
    </location>
</feature>
<keyword evidence="11" id="KW-0564">Palmitate</keyword>
<dbReference type="AlphaFoldDB" id="A0AA41N4Y3"/>
<dbReference type="InterPro" id="IPR036034">
    <property type="entry name" value="PDZ_sf"/>
</dbReference>
<dbReference type="InterPro" id="IPR011072">
    <property type="entry name" value="HR1_rho-bd"/>
</dbReference>
<evidence type="ECO:0000256" key="5">
    <source>
        <dbReference type="ARBA" id="ARBA00022452"/>
    </source>
</evidence>
<dbReference type="Proteomes" id="UP001166674">
    <property type="component" value="Unassembled WGS sequence"/>
</dbReference>
<evidence type="ECO:0000256" key="2">
    <source>
        <dbReference type="ARBA" id="ARBA00004651"/>
    </source>
</evidence>
<gene>
    <name evidence="20" type="ORF">SUZIE_175140</name>
</gene>
<dbReference type="Gene3D" id="1.25.40.280">
    <property type="entry name" value="alix/aip1 like domains"/>
    <property type="match status" value="1"/>
</dbReference>
<feature type="domain" description="C2H2-type" evidence="17">
    <location>
        <begin position="19"/>
        <end position="46"/>
    </location>
</feature>
<feature type="domain" description="REM-1" evidence="19">
    <location>
        <begin position="76"/>
        <end position="150"/>
    </location>
</feature>
<dbReference type="InterPro" id="IPR036274">
    <property type="entry name" value="HR1_rpt_sf"/>
</dbReference>
<dbReference type="PROSITE" id="PS50157">
    <property type="entry name" value="ZINC_FINGER_C2H2_2"/>
    <property type="match status" value="1"/>
</dbReference>
<keyword evidence="13" id="KW-0862">Zinc</keyword>
<proteinExistence type="inferred from homology"/>
<evidence type="ECO:0000313" key="21">
    <source>
        <dbReference type="Proteomes" id="UP001166674"/>
    </source>
</evidence>
<evidence type="ECO:0000259" key="17">
    <source>
        <dbReference type="PROSITE" id="PS50157"/>
    </source>
</evidence>
<evidence type="ECO:0000256" key="14">
    <source>
        <dbReference type="PROSITE-ProRule" id="PRU01207"/>
    </source>
</evidence>
<dbReference type="FunFam" id="2.30.42.10:FF:000160">
    <property type="entry name" value="RHPN1 isoform 1"/>
    <property type="match status" value="1"/>
</dbReference>
<comment type="similarity">
    <text evidence="4">Belongs to the RHPN family.</text>
</comment>
<keyword evidence="13" id="KW-0479">Metal-binding</keyword>
<evidence type="ECO:0000259" key="16">
    <source>
        <dbReference type="PROSITE" id="PS50106"/>
    </source>
</evidence>
<keyword evidence="13" id="KW-0863">Zinc-finger</keyword>
<dbReference type="SMART" id="SM00742">
    <property type="entry name" value="Hr1"/>
    <property type="match status" value="1"/>
</dbReference>
<dbReference type="PROSITE" id="PS51180">
    <property type="entry name" value="BRO1"/>
    <property type="match status" value="1"/>
</dbReference>
<dbReference type="GO" id="GO:0051497">
    <property type="term" value="P:negative regulation of stress fiber assembly"/>
    <property type="evidence" value="ECO:0007669"/>
    <property type="project" value="TreeGrafter"/>
</dbReference>
<comment type="similarity">
    <text evidence="3">Belongs to the gasdermin family.</text>
</comment>
<dbReference type="Pfam" id="PF00595">
    <property type="entry name" value="PDZ"/>
    <property type="match status" value="1"/>
</dbReference>
<dbReference type="InterPro" id="IPR013087">
    <property type="entry name" value="Znf_C2H2_type"/>
</dbReference>
<dbReference type="InterPro" id="IPR041263">
    <property type="entry name" value="Gasdermin_PUB"/>
</dbReference>
<keyword evidence="5" id="KW-1134">Transmembrane beta strand</keyword>
<dbReference type="PANTHER" id="PTHR23031">
    <property type="entry name" value="RHOPHILIN"/>
    <property type="match status" value="1"/>
</dbReference>
<evidence type="ECO:0000256" key="15">
    <source>
        <dbReference type="SAM" id="MobiDB-lite"/>
    </source>
</evidence>
<keyword evidence="9" id="KW-0812">Transmembrane</keyword>
<dbReference type="GO" id="GO:0008270">
    <property type="term" value="F:zinc ion binding"/>
    <property type="evidence" value="ECO:0007669"/>
    <property type="project" value="UniProtKB-KW"/>
</dbReference>
<keyword evidence="8" id="KW-1210">Necrosis</keyword>
<dbReference type="GO" id="GO:0012501">
    <property type="term" value="P:programmed cell death"/>
    <property type="evidence" value="ECO:0007669"/>
    <property type="project" value="UniProtKB-KW"/>
</dbReference>
<reference evidence="20" key="1">
    <citation type="submission" date="2020-03" db="EMBL/GenBank/DDBJ databases">
        <title>Studies in the Genomics of Life Span.</title>
        <authorList>
            <person name="Glass D."/>
        </authorList>
    </citation>
    <scope>NUCLEOTIDE SEQUENCE</scope>
    <source>
        <strain evidence="20">SUZIE</strain>
        <tissue evidence="20">Muscle</tissue>
    </source>
</reference>
<feature type="region of interest" description="Disordered" evidence="15">
    <location>
        <begin position="430"/>
        <end position="455"/>
    </location>
</feature>
<name>A0AA41N4Y3_SCICA</name>
<evidence type="ECO:0000313" key="20">
    <source>
        <dbReference type="EMBL" id="MBZ3883878.1"/>
    </source>
</evidence>
<dbReference type="PROSITE" id="PS50106">
    <property type="entry name" value="PDZ"/>
    <property type="match status" value="1"/>
</dbReference>
<keyword evidence="10" id="KW-0472">Membrane</keyword>
<comment type="subcellular location">
    <subcellularLocation>
        <location evidence="2">Cell membrane</location>
        <topology evidence="2">Multi-pass membrane protein</topology>
    </subcellularLocation>
    <subcellularLocation>
        <location evidence="1">Cytoplasm</location>
        <location evidence="1">Cytosol</location>
    </subcellularLocation>
</comment>
<keyword evidence="14" id="KW-0175">Coiled coil</keyword>
<dbReference type="GO" id="GO:0005886">
    <property type="term" value="C:plasma membrane"/>
    <property type="evidence" value="ECO:0007669"/>
    <property type="project" value="UniProtKB-SubCell"/>
</dbReference>
<dbReference type="InterPro" id="IPR040460">
    <property type="entry name" value="Gasdermin_pore"/>
</dbReference>
<dbReference type="SMART" id="SM00228">
    <property type="entry name" value="PDZ"/>
    <property type="match status" value="1"/>
</dbReference>
<evidence type="ECO:0000256" key="3">
    <source>
        <dbReference type="ARBA" id="ARBA00009279"/>
    </source>
</evidence>
<dbReference type="PANTHER" id="PTHR23031:SF6">
    <property type="entry name" value="RHOPHILIN-1"/>
    <property type="match status" value="1"/>
</dbReference>
<dbReference type="InterPro" id="IPR004328">
    <property type="entry name" value="BRO1_dom"/>
</dbReference>